<keyword evidence="1" id="KW-1133">Transmembrane helix</keyword>
<gene>
    <name evidence="2" type="ORF">PBIL07802_LOCUS3138</name>
</gene>
<feature type="transmembrane region" description="Helical" evidence="1">
    <location>
        <begin position="156"/>
        <end position="174"/>
    </location>
</feature>
<feature type="transmembrane region" description="Helical" evidence="1">
    <location>
        <begin position="92"/>
        <end position="111"/>
    </location>
</feature>
<sequence length="175" mass="19262">MRSSLFSSLTRRLRGQGVAYGLIAFGTAVLNNFWVTFYVTHFMQVEKLSDGWFYGGQVVFAVWNSFNDPLFGWMSDFVRSDDGTSKGRRVKVLRRFGPLFALSFLFAWFPWTSSLPSPTSATTAYGNGSMQRGVEVVSATLGVADEVRGGGGGVESSMSASVLSGLHFIFFYLLV</sequence>
<evidence type="ECO:0000256" key="1">
    <source>
        <dbReference type="SAM" id="Phobius"/>
    </source>
</evidence>
<dbReference type="InterPro" id="IPR036259">
    <property type="entry name" value="MFS_trans_sf"/>
</dbReference>
<organism evidence="2">
    <name type="scientific">Palpitomonas bilix</name>
    <dbReference type="NCBI Taxonomy" id="652834"/>
    <lineage>
        <taxon>Eukaryota</taxon>
        <taxon>Eukaryota incertae sedis</taxon>
    </lineage>
</organism>
<feature type="transmembrane region" description="Helical" evidence="1">
    <location>
        <begin position="51"/>
        <end position="71"/>
    </location>
</feature>
<name>A0A7S3G2W4_9EUKA</name>
<keyword evidence="1" id="KW-0472">Membrane</keyword>
<accession>A0A7S3G2W4</accession>
<dbReference type="AlphaFoldDB" id="A0A7S3G2W4"/>
<proteinExistence type="predicted"/>
<dbReference type="PANTHER" id="PTHR28658:SF3">
    <property type="entry name" value="TRANSMEMBRANE PROTEIN 180"/>
    <property type="match status" value="1"/>
</dbReference>
<evidence type="ECO:0000313" key="2">
    <source>
        <dbReference type="EMBL" id="CAE0240977.1"/>
    </source>
</evidence>
<reference evidence="2" key="1">
    <citation type="submission" date="2021-01" db="EMBL/GenBank/DDBJ databases">
        <authorList>
            <person name="Corre E."/>
            <person name="Pelletier E."/>
            <person name="Niang G."/>
            <person name="Scheremetjew M."/>
            <person name="Finn R."/>
            <person name="Kale V."/>
            <person name="Holt S."/>
            <person name="Cochrane G."/>
            <person name="Meng A."/>
            <person name="Brown T."/>
            <person name="Cohen L."/>
        </authorList>
    </citation>
    <scope>NUCLEOTIDE SEQUENCE</scope>
    <source>
        <strain evidence="2">NIES-2562</strain>
    </source>
</reference>
<dbReference type="SUPFAM" id="SSF103473">
    <property type="entry name" value="MFS general substrate transporter"/>
    <property type="match status" value="1"/>
</dbReference>
<protein>
    <submittedName>
        <fullName evidence="2">Uncharacterized protein</fullName>
    </submittedName>
</protein>
<feature type="transmembrane region" description="Helical" evidence="1">
    <location>
        <begin position="20"/>
        <end position="39"/>
    </location>
</feature>
<dbReference type="PANTHER" id="PTHR28658">
    <property type="entry name" value="TRANSMEMBRANE PROTEIN 180"/>
    <property type="match status" value="1"/>
</dbReference>
<dbReference type="EMBL" id="HBIB01005200">
    <property type="protein sequence ID" value="CAE0240977.1"/>
    <property type="molecule type" value="Transcribed_RNA"/>
</dbReference>
<dbReference type="InterPro" id="IPR040035">
    <property type="entry name" value="TMEM180"/>
</dbReference>
<keyword evidence="1" id="KW-0812">Transmembrane</keyword>